<dbReference type="GO" id="GO:0008270">
    <property type="term" value="F:zinc ion binding"/>
    <property type="evidence" value="ECO:0007669"/>
    <property type="project" value="UniProtKB-KW"/>
</dbReference>
<dbReference type="Pfam" id="PF02037">
    <property type="entry name" value="SAP"/>
    <property type="match status" value="1"/>
</dbReference>
<evidence type="ECO:0000256" key="1">
    <source>
        <dbReference type="PROSITE-ProRule" id="PRU00325"/>
    </source>
</evidence>
<sequence>MKDYGKMTLSQLKIDLKSRGAKISGRKRELVERLEAYDRNSNFNTQPEEVNKEYEMILPSSSNYKDVNKDTEFPVITYNDVRFYLQPLGKQLDIESVKNLYDQRFLKYFRSYKDSDSYFVRSECKAEMRKNMSYHVDVKIGFNDGIKECQCECAVGLGPTAHCKHVSTVLYACCQFLENQFIQTEETCTQQLQTFHQSKPYYHTITSCVPISRILMMADSRHV</sequence>
<keyword evidence="1" id="KW-0862">Zinc</keyword>
<keyword evidence="1" id="KW-0863">Zinc-finger</keyword>
<dbReference type="PROSITE" id="PS50800">
    <property type="entry name" value="SAP"/>
    <property type="match status" value="1"/>
</dbReference>
<name>A0AAN8K032_PATCE</name>
<comment type="caution">
    <text evidence="4">The sequence shown here is derived from an EMBL/GenBank/DDBJ whole genome shotgun (WGS) entry which is preliminary data.</text>
</comment>
<dbReference type="AlphaFoldDB" id="A0AAN8K032"/>
<dbReference type="InterPro" id="IPR007527">
    <property type="entry name" value="Znf_SWIM"/>
</dbReference>
<dbReference type="PROSITE" id="PS50966">
    <property type="entry name" value="ZF_SWIM"/>
    <property type="match status" value="1"/>
</dbReference>
<keyword evidence="5" id="KW-1185">Reference proteome</keyword>
<dbReference type="EMBL" id="JAZGQO010000005">
    <property type="protein sequence ID" value="KAK6186651.1"/>
    <property type="molecule type" value="Genomic_DNA"/>
</dbReference>
<accession>A0AAN8K032</accession>
<dbReference type="Proteomes" id="UP001347796">
    <property type="component" value="Unassembled WGS sequence"/>
</dbReference>
<protein>
    <recommendedName>
        <fullName evidence="6">SWIM-type domain-containing protein</fullName>
    </recommendedName>
</protein>
<dbReference type="Gene3D" id="1.10.720.30">
    <property type="entry name" value="SAP domain"/>
    <property type="match status" value="1"/>
</dbReference>
<evidence type="ECO:0000259" key="2">
    <source>
        <dbReference type="PROSITE" id="PS50800"/>
    </source>
</evidence>
<feature type="domain" description="SAP" evidence="2">
    <location>
        <begin position="4"/>
        <end position="38"/>
    </location>
</feature>
<organism evidence="4 5">
    <name type="scientific">Patella caerulea</name>
    <name type="common">Rayed Mediterranean limpet</name>
    <dbReference type="NCBI Taxonomy" id="87958"/>
    <lineage>
        <taxon>Eukaryota</taxon>
        <taxon>Metazoa</taxon>
        <taxon>Spiralia</taxon>
        <taxon>Lophotrochozoa</taxon>
        <taxon>Mollusca</taxon>
        <taxon>Gastropoda</taxon>
        <taxon>Patellogastropoda</taxon>
        <taxon>Patelloidea</taxon>
        <taxon>Patellidae</taxon>
        <taxon>Patella</taxon>
    </lineage>
</organism>
<dbReference type="SMART" id="SM00513">
    <property type="entry name" value="SAP"/>
    <property type="match status" value="1"/>
</dbReference>
<reference evidence="4 5" key="1">
    <citation type="submission" date="2024-01" db="EMBL/GenBank/DDBJ databases">
        <title>The genome of the rayed Mediterranean limpet Patella caerulea (Linnaeus, 1758).</title>
        <authorList>
            <person name="Anh-Thu Weber A."/>
            <person name="Halstead-Nussloch G."/>
        </authorList>
    </citation>
    <scope>NUCLEOTIDE SEQUENCE [LARGE SCALE GENOMIC DNA]</scope>
    <source>
        <strain evidence="4">AATW-2023a</strain>
        <tissue evidence="4">Whole specimen</tissue>
    </source>
</reference>
<evidence type="ECO:0008006" key="6">
    <source>
        <dbReference type="Google" id="ProtNLM"/>
    </source>
</evidence>
<evidence type="ECO:0000313" key="4">
    <source>
        <dbReference type="EMBL" id="KAK6186651.1"/>
    </source>
</evidence>
<dbReference type="InterPro" id="IPR003034">
    <property type="entry name" value="SAP_dom"/>
</dbReference>
<keyword evidence="1" id="KW-0479">Metal-binding</keyword>
<dbReference type="SUPFAM" id="SSF68906">
    <property type="entry name" value="SAP domain"/>
    <property type="match status" value="1"/>
</dbReference>
<proteinExistence type="predicted"/>
<dbReference type="InterPro" id="IPR036361">
    <property type="entry name" value="SAP_dom_sf"/>
</dbReference>
<evidence type="ECO:0000313" key="5">
    <source>
        <dbReference type="Proteomes" id="UP001347796"/>
    </source>
</evidence>
<evidence type="ECO:0000259" key="3">
    <source>
        <dbReference type="PROSITE" id="PS50966"/>
    </source>
</evidence>
<feature type="domain" description="SWIM-type" evidence="3">
    <location>
        <begin position="136"/>
        <end position="174"/>
    </location>
</feature>
<gene>
    <name evidence="4" type="ORF">SNE40_005937</name>
</gene>